<dbReference type="InterPro" id="IPR001460">
    <property type="entry name" value="PCN-bd_Tpept"/>
</dbReference>
<dbReference type="PANTHER" id="PTHR30627">
    <property type="entry name" value="PEPTIDOGLYCAN D,D-TRANSPEPTIDASE"/>
    <property type="match status" value="1"/>
</dbReference>
<comment type="caution">
    <text evidence="4">The sequence shown here is derived from an EMBL/GenBank/DDBJ whole genome shotgun (WGS) entry which is preliminary data.</text>
</comment>
<dbReference type="PATRIC" id="fig|861450.3.peg.802"/>
<dbReference type="HOGENOM" id="CLU_1657184_0_0_9"/>
<dbReference type="AlphaFoldDB" id="G9YGS9"/>
<evidence type="ECO:0000259" key="3">
    <source>
        <dbReference type="Pfam" id="PF00905"/>
    </source>
</evidence>
<accession>G9YGS9</accession>
<name>G9YGS9_9FIRM</name>
<feature type="domain" description="Penicillin-binding protein transpeptidase" evidence="3">
    <location>
        <begin position="10"/>
        <end position="124"/>
    </location>
</feature>
<keyword evidence="5" id="KW-1185">Reference proteome</keyword>
<dbReference type="PANTHER" id="PTHR30627:SF1">
    <property type="entry name" value="PEPTIDOGLYCAN D,D-TRANSPEPTIDASE FTSI"/>
    <property type="match status" value="1"/>
</dbReference>
<dbReference type="Gene3D" id="3.40.710.10">
    <property type="entry name" value="DD-peptidase/beta-lactamase superfamily"/>
    <property type="match status" value="1"/>
</dbReference>
<dbReference type="Proteomes" id="UP000005481">
    <property type="component" value="Unassembled WGS sequence"/>
</dbReference>
<evidence type="ECO:0000256" key="1">
    <source>
        <dbReference type="ARBA" id="ARBA00004370"/>
    </source>
</evidence>
<dbReference type="GO" id="GO:0071555">
    <property type="term" value="P:cell wall organization"/>
    <property type="evidence" value="ECO:0007669"/>
    <property type="project" value="TreeGrafter"/>
</dbReference>
<protein>
    <submittedName>
        <fullName evidence="4">Penicillin-binding protein, transpeptidase domain protein</fullName>
    </submittedName>
</protein>
<sequence length="159" mass="17187">MKKNKPEGAAVIIMDPKTGEILAMASRPNFDPNDYGKGNAAAYKNRAVVNLYEPGSTFKPIMASAALDAGTWTENKVYHDIGYIHVDDRTIHNWDDSGMGNVTLKDILKFSINTGMAEIGISTGGAVLSRIMPKNTGSASLRALNFPEKEKGSSLILKK</sequence>
<reference evidence="4 5" key="1">
    <citation type="submission" date="2011-08" db="EMBL/GenBank/DDBJ databases">
        <authorList>
            <person name="Weinstock G."/>
            <person name="Sodergren E."/>
            <person name="Clifton S."/>
            <person name="Fulton L."/>
            <person name="Fulton B."/>
            <person name="Courtney L."/>
            <person name="Fronick C."/>
            <person name="Harrison M."/>
            <person name="Strong C."/>
            <person name="Farmer C."/>
            <person name="Delahaunty K."/>
            <person name="Markovic C."/>
            <person name="Hall O."/>
            <person name="Minx P."/>
            <person name="Tomlinson C."/>
            <person name="Mitreva M."/>
            <person name="Hou S."/>
            <person name="Chen J."/>
            <person name="Wollam A."/>
            <person name="Pepin K.H."/>
            <person name="Johnson M."/>
            <person name="Bhonagiri V."/>
            <person name="Zhang X."/>
            <person name="Suruliraj S."/>
            <person name="Warren W."/>
            <person name="Chinwalla A."/>
            <person name="Mardis E.R."/>
            <person name="Wilson R.K."/>
        </authorList>
    </citation>
    <scope>NUCLEOTIDE SEQUENCE [LARGE SCALE GENOMIC DNA]</scope>
    <source>
        <strain evidence="4 5">F0357</strain>
    </source>
</reference>
<keyword evidence="2" id="KW-0472">Membrane</keyword>
<dbReference type="InterPro" id="IPR012338">
    <property type="entry name" value="Beta-lactam/transpept-like"/>
</dbReference>
<dbReference type="EMBL" id="AGCJ01000030">
    <property type="protein sequence ID" value="EHM41627.1"/>
    <property type="molecule type" value="Genomic_DNA"/>
</dbReference>
<proteinExistence type="predicted"/>
<evidence type="ECO:0000256" key="2">
    <source>
        <dbReference type="ARBA" id="ARBA00023136"/>
    </source>
</evidence>
<dbReference type="SUPFAM" id="SSF56601">
    <property type="entry name" value="beta-lactamase/transpeptidase-like"/>
    <property type="match status" value="1"/>
</dbReference>
<evidence type="ECO:0000313" key="5">
    <source>
        <dbReference type="Proteomes" id="UP000005481"/>
    </source>
</evidence>
<dbReference type="GO" id="GO:0005886">
    <property type="term" value="C:plasma membrane"/>
    <property type="evidence" value="ECO:0007669"/>
    <property type="project" value="TreeGrafter"/>
</dbReference>
<dbReference type="GO" id="GO:0008658">
    <property type="term" value="F:penicillin binding"/>
    <property type="evidence" value="ECO:0007669"/>
    <property type="project" value="InterPro"/>
</dbReference>
<dbReference type="STRING" id="861450.HMPREF0080_00849"/>
<dbReference type="Pfam" id="PF00905">
    <property type="entry name" value="Transpeptidase"/>
    <property type="match status" value="1"/>
</dbReference>
<gene>
    <name evidence="4" type="ORF">HMPREF0080_00849</name>
</gene>
<comment type="subcellular location">
    <subcellularLocation>
        <location evidence="1">Membrane</location>
    </subcellularLocation>
</comment>
<evidence type="ECO:0000313" key="4">
    <source>
        <dbReference type="EMBL" id="EHM41627.1"/>
    </source>
</evidence>
<dbReference type="InterPro" id="IPR050515">
    <property type="entry name" value="Beta-lactam/transpept"/>
</dbReference>
<dbReference type="eggNOG" id="COG0768">
    <property type="taxonomic scope" value="Bacteria"/>
</dbReference>
<organism evidence="4 5">
    <name type="scientific">Anaeroglobus geminatus F0357</name>
    <dbReference type="NCBI Taxonomy" id="861450"/>
    <lineage>
        <taxon>Bacteria</taxon>
        <taxon>Bacillati</taxon>
        <taxon>Bacillota</taxon>
        <taxon>Negativicutes</taxon>
        <taxon>Veillonellales</taxon>
        <taxon>Veillonellaceae</taxon>
        <taxon>Anaeroglobus</taxon>
    </lineage>
</organism>